<evidence type="ECO:0008006" key="4">
    <source>
        <dbReference type="Google" id="ProtNLM"/>
    </source>
</evidence>
<evidence type="ECO:0000313" key="2">
    <source>
        <dbReference type="EMBL" id="QPT37832.1"/>
    </source>
</evidence>
<keyword evidence="1" id="KW-0732">Signal</keyword>
<gene>
    <name evidence="2" type="ORF">I6G28_07995</name>
</gene>
<dbReference type="RefSeq" id="WP_107859435.1">
    <property type="nucleotide sequence ID" value="NZ_CP065726.1"/>
</dbReference>
<dbReference type="PROSITE" id="PS51257">
    <property type="entry name" value="PROKAR_LIPOPROTEIN"/>
    <property type="match status" value="1"/>
</dbReference>
<evidence type="ECO:0000313" key="3">
    <source>
        <dbReference type="Proteomes" id="UP000594865"/>
    </source>
</evidence>
<feature type="chain" id="PRO_5032730777" description="Lipoprotein" evidence="1">
    <location>
        <begin position="19"/>
        <end position="124"/>
    </location>
</feature>
<dbReference type="AlphaFoldDB" id="A0A7T3BLI4"/>
<evidence type="ECO:0000256" key="1">
    <source>
        <dbReference type="SAM" id="SignalP"/>
    </source>
</evidence>
<dbReference type="EMBL" id="CP065726">
    <property type="protein sequence ID" value="QPT37832.1"/>
    <property type="molecule type" value="Genomic_DNA"/>
</dbReference>
<dbReference type="GeneID" id="84020495"/>
<keyword evidence="3" id="KW-1185">Reference proteome</keyword>
<feature type="signal peptide" evidence="1">
    <location>
        <begin position="1"/>
        <end position="18"/>
    </location>
</feature>
<name>A0A7T3BLI4_NEICI</name>
<reference evidence="2 3" key="1">
    <citation type="submission" date="2020-12" db="EMBL/GenBank/DDBJ databases">
        <title>FDA dAtabase for Regulatory Grade micrObial Sequences (FDA-ARGOS): Supporting development and validation of Infectious Disease Dx tests.</title>
        <authorList>
            <person name="Sproer C."/>
            <person name="Gronow S."/>
            <person name="Severitt S."/>
            <person name="Schroder I."/>
            <person name="Tallon L."/>
            <person name="Sadzewicz L."/>
            <person name="Zhao X."/>
            <person name="Boylan J."/>
            <person name="Ott S."/>
            <person name="Bowen H."/>
            <person name="Vavikolanu K."/>
            <person name="Mehta A."/>
            <person name="Aluvathingal J."/>
            <person name="Nadendla S."/>
            <person name="Lowell S."/>
            <person name="Myers T."/>
            <person name="Yan Y."/>
            <person name="Sichtig H."/>
        </authorList>
    </citation>
    <scope>NUCLEOTIDE SEQUENCE [LARGE SCALE GENOMIC DNA]</scope>
    <source>
        <strain evidence="2 3">FDAARGOS_871</strain>
    </source>
</reference>
<dbReference type="Proteomes" id="UP000594865">
    <property type="component" value="Chromosome"/>
</dbReference>
<organism evidence="2 3">
    <name type="scientific">Neisseria cinerea</name>
    <dbReference type="NCBI Taxonomy" id="483"/>
    <lineage>
        <taxon>Bacteria</taxon>
        <taxon>Pseudomonadati</taxon>
        <taxon>Pseudomonadota</taxon>
        <taxon>Betaproteobacteria</taxon>
        <taxon>Neisseriales</taxon>
        <taxon>Neisseriaceae</taxon>
        <taxon>Neisseria</taxon>
    </lineage>
</organism>
<sequence>MRRYIAAAAAILILTACATPEQQAAYRQAQQRYEQDLQVALAAQCDREAAQLIRRQFDSGYAPMPDAERQIFKTRYTEKLSDPMFQACYKMAWQNYISQQQLKEVRLSRYYDDWGYPFYRPWWW</sequence>
<proteinExistence type="predicted"/>
<protein>
    <recommendedName>
        <fullName evidence="4">Lipoprotein</fullName>
    </recommendedName>
</protein>
<accession>A0A7T3BLI4</accession>